<evidence type="ECO:0000256" key="3">
    <source>
        <dbReference type="ARBA" id="ARBA00023136"/>
    </source>
</evidence>
<keyword evidence="9" id="KW-1185">Reference proteome</keyword>
<dbReference type="SMART" id="SM00842">
    <property type="entry name" value="FtsA"/>
    <property type="match status" value="1"/>
</dbReference>
<accession>A0ABU0JPG3</accession>
<dbReference type="Proteomes" id="UP001224418">
    <property type="component" value="Unassembled WGS sequence"/>
</dbReference>
<keyword evidence="4 5" id="KW-0131">Cell cycle</keyword>
<keyword evidence="1 5" id="KW-1003">Cell membrane</keyword>
<keyword evidence="3 5" id="KW-0472">Membrane</keyword>
<evidence type="ECO:0000256" key="2">
    <source>
        <dbReference type="ARBA" id="ARBA00022618"/>
    </source>
</evidence>
<keyword evidence="2 5" id="KW-0132">Cell division</keyword>
<dbReference type="InterPro" id="IPR003494">
    <property type="entry name" value="SHS2_FtsA"/>
</dbReference>
<dbReference type="SUPFAM" id="SSF53067">
    <property type="entry name" value="Actin-like ATPase domain"/>
    <property type="match status" value="2"/>
</dbReference>
<comment type="caution">
    <text evidence="8">The sequence shown here is derived from an EMBL/GenBank/DDBJ whole genome shotgun (WGS) entry which is preliminary data.</text>
</comment>
<comment type="function">
    <text evidence="5 6">Cell division protein that is involved in the assembly of the Z ring. May serve as a membrane anchor for the Z ring.</text>
</comment>
<sequence>MYRYIVGLDIGSSKICASMGKVNSEGTMQIMGITSVSCSGLKKGAVVDIDVTSEAIEKCIFNLEKIVQFKINEAYISIQGGLCNFCSNKGIVAVESEDKEITKSDVNRALEAAKMISVEGNNEIITAIPEQFIIDGYDNIKDPIGMCGVKLEVDAKIALSQSTIINNLIKSVNNAGIKVLGITLEPIALASALLSSEEKEKGIAIVDIGYDTINISIFKGQKLCKTIFIPLGGDNITKDLSLCLNISYEEAEKLKLKYGSVIKDKVEDEKIRIYTSQREEYEVNYYTLVDIINARVDETLKFIKAFIKESGYYEEIYNIVLIGGGISFLKGIVELCENILKRPVRIGIPQYIGASNTLYATSVGIVSDVAKSIKLDRPKKTTNPVVEEELDFSIDEEDLEQNYEGSGIMGKIKEFFADFF</sequence>
<comment type="subcellular location">
    <subcellularLocation>
        <location evidence="5">Cell membrane</location>
        <topology evidence="5">Peripheral membrane protein</topology>
        <orientation evidence="5">Cytoplasmic side</orientation>
    </subcellularLocation>
    <text evidence="5">Localizes to the Z ring in an FtsZ-dependent manner. Targeted to the membrane through a conserved C-terminal amphipathic helix.</text>
</comment>
<dbReference type="CDD" id="cd24048">
    <property type="entry name" value="ASKHA_NBD_FtsA"/>
    <property type="match status" value="1"/>
</dbReference>
<dbReference type="NCBIfam" id="TIGR01174">
    <property type="entry name" value="ftsA"/>
    <property type="match status" value="1"/>
</dbReference>
<protein>
    <recommendedName>
        <fullName evidence="5 6">Cell division protein FtsA</fullName>
    </recommendedName>
</protein>
<dbReference type="PIRSF" id="PIRSF003101">
    <property type="entry name" value="FtsA"/>
    <property type="match status" value="1"/>
</dbReference>
<comment type="subunit">
    <text evidence="5">Self-interacts. Interacts with FtsZ.</text>
</comment>
<dbReference type="PANTHER" id="PTHR32432">
    <property type="entry name" value="CELL DIVISION PROTEIN FTSA-RELATED"/>
    <property type="match status" value="1"/>
</dbReference>
<dbReference type="PANTHER" id="PTHR32432:SF4">
    <property type="entry name" value="CELL DIVISION PROTEIN FTSA"/>
    <property type="match status" value="1"/>
</dbReference>
<evidence type="ECO:0000313" key="8">
    <source>
        <dbReference type="EMBL" id="MDQ0478963.1"/>
    </source>
</evidence>
<feature type="domain" description="SHS2" evidence="7">
    <location>
        <begin position="5"/>
        <end position="193"/>
    </location>
</feature>
<evidence type="ECO:0000256" key="1">
    <source>
        <dbReference type="ARBA" id="ARBA00022475"/>
    </source>
</evidence>
<dbReference type="GO" id="GO:0051301">
    <property type="term" value="P:cell division"/>
    <property type="evidence" value="ECO:0007669"/>
    <property type="project" value="UniProtKB-KW"/>
</dbReference>
<dbReference type="EMBL" id="JAUSWN010000004">
    <property type="protein sequence ID" value="MDQ0478963.1"/>
    <property type="molecule type" value="Genomic_DNA"/>
</dbReference>
<evidence type="ECO:0000256" key="4">
    <source>
        <dbReference type="ARBA" id="ARBA00023306"/>
    </source>
</evidence>
<dbReference type="HAMAP" id="MF_02033">
    <property type="entry name" value="FtsA"/>
    <property type="match status" value="1"/>
</dbReference>
<comment type="similarity">
    <text evidence="5 6">Belongs to the FtsA/MreB family.</text>
</comment>
<reference evidence="8 9" key="1">
    <citation type="submission" date="2023-07" db="EMBL/GenBank/DDBJ databases">
        <title>Genomic Encyclopedia of Type Strains, Phase IV (KMG-IV): sequencing the most valuable type-strain genomes for metagenomic binning, comparative biology and taxonomic classification.</title>
        <authorList>
            <person name="Goeker M."/>
        </authorList>
    </citation>
    <scope>NUCLEOTIDE SEQUENCE [LARGE SCALE GENOMIC DNA]</scope>
    <source>
        <strain evidence="8 9">DSM 1400</strain>
    </source>
</reference>
<evidence type="ECO:0000256" key="5">
    <source>
        <dbReference type="HAMAP-Rule" id="MF_02033"/>
    </source>
</evidence>
<evidence type="ECO:0000259" key="7">
    <source>
        <dbReference type="SMART" id="SM00842"/>
    </source>
</evidence>
<proteinExistence type="inferred from homology"/>
<organism evidence="8 9">
    <name type="scientific">Hathewaya limosa</name>
    <name type="common">Clostridium limosum</name>
    <dbReference type="NCBI Taxonomy" id="1536"/>
    <lineage>
        <taxon>Bacteria</taxon>
        <taxon>Bacillati</taxon>
        <taxon>Bacillota</taxon>
        <taxon>Clostridia</taxon>
        <taxon>Eubacteriales</taxon>
        <taxon>Clostridiaceae</taxon>
        <taxon>Hathewaya</taxon>
    </lineage>
</organism>
<dbReference type="RefSeq" id="WP_307355120.1">
    <property type="nucleotide sequence ID" value="NZ_BAAACJ010000041.1"/>
</dbReference>
<evidence type="ECO:0000313" key="9">
    <source>
        <dbReference type="Proteomes" id="UP001224418"/>
    </source>
</evidence>
<dbReference type="InterPro" id="IPR043129">
    <property type="entry name" value="ATPase_NBD"/>
</dbReference>
<dbReference type="InterPro" id="IPR020823">
    <property type="entry name" value="Cell_div_FtsA"/>
</dbReference>
<dbReference type="Gene3D" id="3.30.420.40">
    <property type="match status" value="2"/>
</dbReference>
<gene>
    <name evidence="5" type="primary">ftsA</name>
    <name evidence="8" type="ORF">QOZ93_000691</name>
</gene>
<dbReference type="Pfam" id="PF14450">
    <property type="entry name" value="FtsA"/>
    <property type="match status" value="1"/>
</dbReference>
<dbReference type="InterPro" id="IPR050696">
    <property type="entry name" value="FtsA/MreB"/>
</dbReference>
<evidence type="ECO:0000256" key="6">
    <source>
        <dbReference type="PIRNR" id="PIRNR003101"/>
    </source>
</evidence>
<name>A0ABU0JPG3_HATLI</name>
<dbReference type="Gene3D" id="3.30.1490.110">
    <property type="match status" value="1"/>
</dbReference>
<dbReference type="Pfam" id="PF02491">
    <property type="entry name" value="SHS2_FTSA"/>
    <property type="match status" value="1"/>
</dbReference>